<evidence type="ECO:0000313" key="6">
    <source>
        <dbReference type="Proteomes" id="UP000008227"/>
    </source>
</evidence>
<feature type="transmembrane region" description="Helical" evidence="4">
    <location>
        <begin position="149"/>
        <end position="169"/>
    </location>
</feature>
<keyword evidence="6" id="KW-1185">Reference proteome</keyword>
<evidence type="ECO:0000313" key="5">
    <source>
        <dbReference type="Ensembl" id="ENSSSCP00000081408.1"/>
    </source>
</evidence>
<feature type="transmembrane region" description="Helical" evidence="4">
    <location>
        <begin position="99"/>
        <end position="119"/>
    </location>
</feature>
<reference evidence="5" key="2">
    <citation type="submission" date="2025-08" db="UniProtKB">
        <authorList>
            <consortium name="Ensembl"/>
        </authorList>
    </citation>
    <scope>IDENTIFICATION</scope>
</reference>
<dbReference type="InterPro" id="IPR036640">
    <property type="entry name" value="ABC1_TM_sf"/>
</dbReference>
<keyword evidence="3 4" id="KW-0472">Membrane</keyword>
<dbReference type="GeneTree" id="ENSGT00940000160499"/>
<organism evidence="5 6">
    <name type="scientific">Sus scrofa</name>
    <name type="common">Pig</name>
    <dbReference type="NCBI Taxonomy" id="9823"/>
    <lineage>
        <taxon>Eukaryota</taxon>
        <taxon>Metazoa</taxon>
        <taxon>Chordata</taxon>
        <taxon>Craniata</taxon>
        <taxon>Vertebrata</taxon>
        <taxon>Euteleostomi</taxon>
        <taxon>Mammalia</taxon>
        <taxon>Eutheria</taxon>
        <taxon>Laurasiatheria</taxon>
        <taxon>Artiodactyla</taxon>
        <taxon>Suina</taxon>
        <taxon>Suidae</taxon>
        <taxon>Sus</taxon>
    </lineage>
</organism>
<dbReference type="Gene3D" id="1.20.1560.10">
    <property type="entry name" value="ABC transporter type 1, transmembrane domain"/>
    <property type="match status" value="1"/>
</dbReference>
<keyword evidence="7" id="KW-1267">Proteomics identification</keyword>
<dbReference type="Ensembl" id="ENSSSCT00000107001.1">
    <property type="protein sequence ID" value="ENSSSCP00000081408.1"/>
    <property type="gene ID" value="ENSSSCG00000025593.5"/>
</dbReference>
<accession>A0ABB5UNK7</accession>
<dbReference type="InterPro" id="IPR005293">
    <property type="entry name" value="Tap2/ABCB3"/>
</dbReference>
<reference evidence="5 6" key="1">
    <citation type="journal article" date="2020" name="Gigascience">
        <title>An improved pig reference genome sequence to enable pig genetics and genomics research.</title>
        <authorList>
            <person name="Warr A."/>
            <person name="Affara N."/>
            <person name="Aken B."/>
            <person name="Beiki H."/>
            <person name="Bickhart D.M."/>
            <person name="Billis K."/>
            <person name="Chow W."/>
            <person name="Eory L."/>
            <person name="Finlayson H.A."/>
            <person name="Flicek P."/>
            <person name="Giron C.G."/>
            <person name="Griffin D.K."/>
            <person name="Hall R."/>
            <person name="Hannum G."/>
            <person name="Hourlier T."/>
            <person name="Howe K."/>
            <person name="Hume D.A."/>
            <person name="Izuogu O."/>
            <person name="Kim K."/>
            <person name="Koren S."/>
            <person name="Liu H."/>
            <person name="Manchanda N."/>
            <person name="Martin F.J."/>
            <person name="Nonneman D.J."/>
            <person name="O'Connor R.E."/>
            <person name="Phillippy A.M."/>
            <person name="Rohrer G.A."/>
            <person name="Rosen B.D."/>
            <person name="Rund L.A."/>
            <person name="Sargent C.A."/>
            <person name="Schook L.B."/>
            <person name="Schroeder S.G."/>
            <person name="Schwartz A.S."/>
            <person name="Skinner B.M."/>
            <person name="Talbot R."/>
            <person name="Tseng E."/>
            <person name="Tuggle C.K."/>
            <person name="Watson M."/>
            <person name="Smith T.P.L."/>
            <person name="Archibald A.L."/>
        </authorList>
    </citation>
    <scope>NUCLEOTIDE SEQUENCE [LARGE SCALE GENOMIC DNA]</scope>
    <source>
        <strain evidence="5 6">Duroc</strain>
    </source>
</reference>
<evidence type="ECO:0000256" key="4">
    <source>
        <dbReference type="SAM" id="Phobius"/>
    </source>
</evidence>
<protein>
    <submittedName>
        <fullName evidence="5">Transporter 2, ATP binding cassette subfamily B member</fullName>
    </submittedName>
</protein>
<keyword evidence="2 4" id="KW-1133">Transmembrane helix</keyword>
<dbReference type="AlphaFoldDB" id="A0ABB5UNK7"/>
<evidence type="ECO:0000256" key="1">
    <source>
        <dbReference type="ARBA" id="ARBA00022692"/>
    </source>
</evidence>
<keyword evidence="1 4" id="KW-0812">Transmembrane</keyword>
<evidence type="ECO:0000256" key="2">
    <source>
        <dbReference type="ARBA" id="ARBA00022989"/>
    </source>
</evidence>
<dbReference type="Proteomes" id="UP000008227">
    <property type="component" value="Chromosome 7"/>
</dbReference>
<proteinExistence type="evidence at protein level"/>
<reference evidence="5" key="3">
    <citation type="submission" date="2025-09" db="UniProtKB">
        <authorList>
            <consortium name="Ensembl"/>
        </authorList>
    </citation>
    <scope>IDENTIFICATION</scope>
</reference>
<gene>
    <name evidence="5" type="primary">TAP2</name>
</gene>
<feature type="transmembrane region" description="Helical" evidence="4">
    <location>
        <begin position="59"/>
        <end position="79"/>
    </location>
</feature>
<sequence>MRLPDLRPWAALLLADSALLWLLQGPLEALLPRGLPGLWLEGILRLGGLWWLLRLGGLLGYVRTLLCPLCLVIPFFLSLRALVPGALSAPPARVASAPWSWLLLGSGAAGLSWAVWAVLSPPGAQEKKEDQENNRALMWRLLKLSWPDWPFLAAAFFFLVLAVLGETLIPYYSGLVIDILGGDFDPDAFVSAILFMSLFSVGRGAEFTAELGHQTDESLASSECQRALAQPGQGAGTLRLHAQLVASTHPPLSAPDASHDSG</sequence>
<evidence type="ECO:0000256" key="3">
    <source>
        <dbReference type="ARBA" id="ARBA00023136"/>
    </source>
</evidence>
<evidence type="ECO:0007829" key="7">
    <source>
        <dbReference type="PeptideAtlas" id="A0ABB5UNK7"/>
    </source>
</evidence>
<dbReference type="PRINTS" id="PR01897">
    <property type="entry name" value="TAP2PROTEIN"/>
</dbReference>
<dbReference type="SUPFAM" id="SSF90123">
    <property type="entry name" value="ABC transporter transmembrane region"/>
    <property type="match status" value="1"/>
</dbReference>
<name>A0ABB5UNK7_PIG</name>